<name>A0A151QME7_CAJCA</name>
<dbReference type="InterPro" id="IPR021109">
    <property type="entry name" value="Peptidase_aspartic_dom_sf"/>
</dbReference>
<dbReference type="AlphaFoldDB" id="A0A151QME7"/>
<gene>
    <name evidence="1" type="ORF">KK1_048214</name>
</gene>
<dbReference type="Gene3D" id="2.40.70.10">
    <property type="entry name" value="Acid Proteases"/>
    <property type="match status" value="1"/>
</dbReference>
<organism evidence="1 2">
    <name type="scientific">Cajanus cajan</name>
    <name type="common">Pigeon pea</name>
    <name type="synonym">Cajanus indicus</name>
    <dbReference type="NCBI Taxonomy" id="3821"/>
    <lineage>
        <taxon>Eukaryota</taxon>
        <taxon>Viridiplantae</taxon>
        <taxon>Streptophyta</taxon>
        <taxon>Embryophyta</taxon>
        <taxon>Tracheophyta</taxon>
        <taxon>Spermatophyta</taxon>
        <taxon>Magnoliopsida</taxon>
        <taxon>eudicotyledons</taxon>
        <taxon>Gunneridae</taxon>
        <taxon>Pentapetalae</taxon>
        <taxon>rosids</taxon>
        <taxon>fabids</taxon>
        <taxon>Fabales</taxon>
        <taxon>Fabaceae</taxon>
        <taxon>Papilionoideae</taxon>
        <taxon>50 kb inversion clade</taxon>
        <taxon>NPAAA clade</taxon>
        <taxon>indigoferoid/millettioid clade</taxon>
        <taxon>Phaseoleae</taxon>
        <taxon>Cajanus</taxon>
    </lineage>
</organism>
<accession>A0A151QME7</accession>
<dbReference type="CDD" id="cd00303">
    <property type="entry name" value="retropepsin_like"/>
    <property type="match status" value="1"/>
</dbReference>
<dbReference type="Gramene" id="C.cajan_47917.t">
    <property type="protein sequence ID" value="C.cajan_47917.t.cds1"/>
    <property type="gene ID" value="C.cajan_47917"/>
</dbReference>
<protein>
    <recommendedName>
        <fullName evidence="3">Asp_protease_2 domain-containing protein</fullName>
    </recommendedName>
</protein>
<dbReference type="PANTHER" id="PTHR35046">
    <property type="entry name" value="ZINC KNUCKLE (CCHC-TYPE) FAMILY PROTEIN"/>
    <property type="match status" value="1"/>
</dbReference>
<dbReference type="EMBL" id="KQ485970">
    <property type="protein sequence ID" value="KYP31463.1"/>
    <property type="molecule type" value="Genomic_DNA"/>
</dbReference>
<proteinExistence type="predicted"/>
<keyword evidence="2" id="KW-1185">Reference proteome</keyword>
<evidence type="ECO:0008006" key="3">
    <source>
        <dbReference type="Google" id="ProtNLM"/>
    </source>
</evidence>
<sequence length="326" mass="38092">MIRKLLNNQPSGTLSQRENNFHTRCNVSNKVCSLIVDSGSWCNYCSTRLVKKLCLTTMLHPKPYQLHWLNEDGDIIVNQQVRVKFSIGKYEEEVLCNVVPMEACHILLGRPWKFDKKIMHNSLTNEITFTHKEKKFFLHPLSPQQVANDQAQMKLKREEEKERKKSFRLGKSKEENVSSKGLVRKEDCFITKNHLKNILFIHKNLISYPYFATSHEMEIQKQVLFKEKESQLQDLVKKKWTSLSPTSCATSLVVTKVDSLPFFRTHSTLVVLIKHQIFGLYCLIDTTYSVLYSKFDFKGSFDEVLLEETSRNALQFFSDPWKKCKV</sequence>
<dbReference type="Proteomes" id="UP000075243">
    <property type="component" value="Unassembled WGS sequence"/>
</dbReference>
<evidence type="ECO:0000313" key="2">
    <source>
        <dbReference type="Proteomes" id="UP000075243"/>
    </source>
</evidence>
<reference evidence="1" key="1">
    <citation type="journal article" date="2012" name="Nat. Biotechnol.">
        <title>Draft genome sequence of pigeonpea (Cajanus cajan), an orphan legume crop of resource-poor farmers.</title>
        <authorList>
            <person name="Varshney R.K."/>
            <person name="Chen W."/>
            <person name="Li Y."/>
            <person name="Bharti A.K."/>
            <person name="Saxena R.K."/>
            <person name="Schlueter J.A."/>
            <person name="Donoghue M.T."/>
            <person name="Azam S."/>
            <person name="Fan G."/>
            <person name="Whaley A.M."/>
            <person name="Farmer A.D."/>
            <person name="Sheridan J."/>
            <person name="Iwata A."/>
            <person name="Tuteja R."/>
            <person name="Penmetsa R.V."/>
            <person name="Wu W."/>
            <person name="Upadhyaya H.D."/>
            <person name="Yang S.P."/>
            <person name="Shah T."/>
            <person name="Saxena K.B."/>
            <person name="Michael T."/>
            <person name="McCombie W.R."/>
            <person name="Yang B."/>
            <person name="Zhang G."/>
            <person name="Yang H."/>
            <person name="Wang J."/>
            <person name="Spillane C."/>
            <person name="Cook D.R."/>
            <person name="May G.D."/>
            <person name="Xu X."/>
            <person name="Jackson S.A."/>
        </authorList>
    </citation>
    <scope>NUCLEOTIDE SEQUENCE [LARGE SCALE GENOMIC DNA]</scope>
</reference>
<evidence type="ECO:0000313" key="1">
    <source>
        <dbReference type="EMBL" id="KYP31463.1"/>
    </source>
</evidence>
<dbReference type="PANTHER" id="PTHR35046:SF9">
    <property type="entry name" value="RNA-DIRECTED DNA POLYMERASE"/>
    <property type="match status" value="1"/>
</dbReference>